<dbReference type="Pfam" id="PF12291">
    <property type="entry name" value="DUF3623"/>
    <property type="match status" value="1"/>
</dbReference>
<gene>
    <name evidence="3" type="primary">puhE</name>
    <name evidence="3" type="ORF">ACFQPS_10395</name>
</gene>
<feature type="transmembrane region" description="Helical" evidence="2">
    <location>
        <begin position="6"/>
        <end position="25"/>
    </location>
</feature>
<feature type="transmembrane region" description="Helical" evidence="2">
    <location>
        <begin position="218"/>
        <end position="245"/>
    </location>
</feature>
<feature type="transmembrane region" description="Helical" evidence="2">
    <location>
        <begin position="32"/>
        <end position="52"/>
    </location>
</feature>
<accession>A0ABW2KU67</accession>
<dbReference type="Proteomes" id="UP001596456">
    <property type="component" value="Unassembled WGS sequence"/>
</dbReference>
<comment type="caution">
    <text evidence="3">The sequence shown here is derived from an EMBL/GenBank/DDBJ whole genome shotgun (WGS) entry which is preliminary data.</text>
</comment>
<protein>
    <submittedName>
        <fullName evidence="3">Photosynthetic complex assembly protein PuhE</fullName>
    </submittedName>
</protein>
<evidence type="ECO:0000256" key="1">
    <source>
        <dbReference type="SAM" id="MobiDB-lite"/>
    </source>
</evidence>
<keyword evidence="2" id="KW-0812">Transmembrane</keyword>
<keyword evidence="2" id="KW-0472">Membrane</keyword>
<feature type="transmembrane region" description="Helical" evidence="2">
    <location>
        <begin position="183"/>
        <end position="206"/>
    </location>
</feature>
<feature type="transmembrane region" description="Helical" evidence="2">
    <location>
        <begin position="106"/>
        <end position="130"/>
    </location>
</feature>
<feature type="region of interest" description="Disordered" evidence="1">
    <location>
        <begin position="256"/>
        <end position="286"/>
    </location>
</feature>
<evidence type="ECO:0000256" key="2">
    <source>
        <dbReference type="SAM" id="Phobius"/>
    </source>
</evidence>
<name>A0ABW2KU67_9PROT</name>
<organism evidence="3 4">
    <name type="scientific">Rhodocista pekingensis</name>
    <dbReference type="NCBI Taxonomy" id="201185"/>
    <lineage>
        <taxon>Bacteria</taxon>
        <taxon>Pseudomonadati</taxon>
        <taxon>Pseudomonadota</taxon>
        <taxon>Alphaproteobacteria</taxon>
        <taxon>Rhodospirillales</taxon>
        <taxon>Azospirillaceae</taxon>
        <taxon>Rhodocista</taxon>
    </lineage>
</organism>
<feature type="transmembrane region" description="Helical" evidence="2">
    <location>
        <begin position="64"/>
        <end position="86"/>
    </location>
</feature>
<feature type="transmembrane region" description="Helical" evidence="2">
    <location>
        <begin position="142"/>
        <end position="162"/>
    </location>
</feature>
<dbReference type="NCBIfam" id="TIGR03055">
    <property type="entry name" value="photo_alph_chp2"/>
    <property type="match status" value="1"/>
</dbReference>
<proteinExistence type="predicted"/>
<evidence type="ECO:0000313" key="3">
    <source>
        <dbReference type="EMBL" id="MFC7333571.1"/>
    </source>
</evidence>
<dbReference type="EMBL" id="JBHTCM010000010">
    <property type="protein sequence ID" value="MFC7333571.1"/>
    <property type="molecule type" value="Genomic_DNA"/>
</dbReference>
<dbReference type="InterPro" id="IPR017496">
    <property type="entry name" value="Photo_alph_chp2"/>
</dbReference>
<keyword evidence="2" id="KW-1133">Transmembrane helix</keyword>
<reference evidence="4" key="1">
    <citation type="journal article" date="2019" name="Int. J. Syst. Evol. Microbiol.">
        <title>The Global Catalogue of Microorganisms (GCM) 10K type strain sequencing project: providing services to taxonomists for standard genome sequencing and annotation.</title>
        <authorList>
            <consortium name="The Broad Institute Genomics Platform"/>
            <consortium name="The Broad Institute Genome Sequencing Center for Infectious Disease"/>
            <person name="Wu L."/>
            <person name="Ma J."/>
        </authorList>
    </citation>
    <scope>NUCLEOTIDE SEQUENCE [LARGE SCALE GENOMIC DNA]</scope>
    <source>
        <strain evidence="4">CGMCC 1.16275</strain>
    </source>
</reference>
<feature type="compositionally biased region" description="Basic and acidic residues" evidence="1">
    <location>
        <begin position="266"/>
        <end position="279"/>
    </location>
</feature>
<dbReference type="RefSeq" id="WP_377358729.1">
    <property type="nucleotide sequence ID" value="NZ_JBHTCM010000010.1"/>
</dbReference>
<sequence>MIEFGLPVLYALLVWWFSTGLIAYLDGLPRHTFRWSMLGSTILAVGSLYMLAEVSTDTSITGAYVGFTAALVLWGWHEMSFLLGIVTGPRRIALPVGSRGLKRLGYALAAIAWHELGIAASAVLVVVLTWGGENQVGTWTFFLLWGLRVSAKLNVFLGVPNLSEEFLPSHLTYLSSYFRQRPMNLLFPVSVTTITVGTLLLCRAAIDPFATDAELVGFSLLAALTALALLEHWLMVLPISALALWGWYLGPRATETPPAVSNTAERTSRDPGFDSRAKPAEGCAGP</sequence>
<evidence type="ECO:0000313" key="4">
    <source>
        <dbReference type="Proteomes" id="UP001596456"/>
    </source>
</evidence>
<keyword evidence="4" id="KW-1185">Reference proteome</keyword>